<dbReference type="Pfam" id="PF01535">
    <property type="entry name" value="PPR"/>
    <property type="match status" value="3"/>
</dbReference>
<evidence type="ECO:0000256" key="2">
    <source>
        <dbReference type="PROSITE-ProRule" id="PRU00708"/>
    </source>
</evidence>
<feature type="repeat" description="PPR" evidence="2">
    <location>
        <begin position="537"/>
        <end position="571"/>
    </location>
</feature>
<dbReference type="PANTHER" id="PTHR47926">
    <property type="entry name" value="PENTATRICOPEPTIDE REPEAT-CONTAINING PROTEIN"/>
    <property type="match status" value="1"/>
</dbReference>
<dbReference type="InterPro" id="IPR046960">
    <property type="entry name" value="PPR_At4g14850-like_plant"/>
</dbReference>
<feature type="repeat" description="PPR" evidence="2">
    <location>
        <begin position="436"/>
        <end position="470"/>
    </location>
</feature>
<proteinExistence type="predicted"/>
<dbReference type="Pfam" id="PF13041">
    <property type="entry name" value="PPR_2"/>
    <property type="match status" value="4"/>
</dbReference>
<dbReference type="InterPro" id="IPR002885">
    <property type="entry name" value="PPR_rpt"/>
</dbReference>
<dbReference type="FunFam" id="1.25.40.10:FF:000158">
    <property type="entry name" value="pentatricopeptide repeat-containing protein At2g33680"/>
    <property type="match status" value="1"/>
</dbReference>
<name>A0A8T2Q3H5_CERRI</name>
<dbReference type="NCBIfam" id="TIGR00756">
    <property type="entry name" value="PPR"/>
    <property type="match status" value="5"/>
</dbReference>
<feature type="repeat" description="PPR" evidence="2">
    <location>
        <begin position="267"/>
        <end position="301"/>
    </location>
</feature>
<dbReference type="OrthoDB" id="185373at2759"/>
<dbReference type="Proteomes" id="UP000825935">
    <property type="component" value="Chromosome 38"/>
</dbReference>
<protein>
    <recommendedName>
        <fullName evidence="5">Pentatricopeptide repeat-containing protein</fullName>
    </recommendedName>
</protein>
<dbReference type="PROSITE" id="PS51375">
    <property type="entry name" value="PPR"/>
    <property type="match status" value="6"/>
</dbReference>
<gene>
    <name evidence="3" type="ORF">KP509_38G042900</name>
</gene>
<dbReference type="GO" id="GO:0009451">
    <property type="term" value="P:RNA modification"/>
    <property type="evidence" value="ECO:0007669"/>
    <property type="project" value="InterPro"/>
</dbReference>
<evidence type="ECO:0000313" key="3">
    <source>
        <dbReference type="EMBL" id="KAH7278472.1"/>
    </source>
</evidence>
<evidence type="ECO:0000313" key="4">
    <source>
        <dbReference type="Proteomes" id="UP000825935"/>
    </source>
</evidence>
<comment type="caution">
    <text evidence="3">The sequence shown here is derived from an EMBL/GenBank/DDBJ whole genome shotgun (WGS) entry which is preliminary data.</text>
</comment>
<feature type="repeat" description="PPR" evidence="2">
    <location>
        <begin position="669"/>
        <end position="703"/>
    </location>
</feature>
<dbReference type="GO" id="GO:0003723">
    <property type="term" value="F:RNA binding"/>
    <property type="evidence" value="ECO:0007669"/>
    <property type="project" value="InterPro"/>
</dbReference>
<dbReference type="EMBL" id="CM035443">
    <property type="protein sequence ID" value="KAH7278472.1"/>
    <property type="molecule type" value="Genomic_DNA"/>
</dbReference>
<feature type="repeat" description="PPR" evidence="2">
    <location>
        <begin position="367"/>
        <end position="401"/>
    </location>
</feature>
<reference evidence="3" key="1">
    <citation type="submission" date="2021-08" db="EMBL/GenBank/DDBJ databases">
        <title>WGS assembly of Ceratopteris richardii.</title>
        <authorList>
            <person name="Marchant D.B."/>
            <person name="Chen G."/>
            <person name="Jenkins J."/>
            <person name="Shu S."/>
            <person name="Leebens-Mack J."/>
            <person name="Grimwood J."/>
            <person name="Schmutz J."/>
            <person name="Soltis P."/>
            <person name="Soltis D."/>
            <person name="Chen Z.-H."/>
        </authorList>
    </citation>
    <scope>NUCLEOTIDE SEQUENCE</scope>
    <source>
        <strain evidence="3">Whitten #5841</strain>
        <tissue evidence="3">Leaf</tissue>
    </source>
</reference>
<keyword evidence="4" id="KW-1185">Reference proteome</keyword>
<sequence>MLEKYKLQKERQLLVISRVWKNEAASIISTAFTFFQDAVSVQKSTNSRTYRGPGNSYMHTICGTSNGRSGSSVQLASMVADAAGYRKYQERLIQLGVHTSSRTCTAVLNILSDSKPSVHVRRIYKLIVETTDNSVKCFDSLLVASCIEENCLHEACILATKLPELNVLVWNCLIGSYARQQLCKEAFHAFALMQRKGVKADTVTYVNILSACIDPHYFEMGKCLHHTIIFMDCEVDVILGTALLTMYNKCGGFEEVSRLFDFIEVHNVVSWTVMIRAYVKEHDFAKAFYLYDQMRQEGTLPNRVTFLSLLEAYSYQEALPTGKHLHSCIVPSPESDLHIAAALVHMYGECGSFEDARDLFNLLPMADVVTWNAMITAFIRQEQYDEVLHSFFSMMDKGIVPSLVTYITVLPACIYGHNHIVKEVHARIISNGYQDDIAVMTGIMNAYGRLGRLDTAVHLFDNLKEQNVVAWNTMIALHAENHDMENVLLYLDKMQTQGLWKTNATYLSALDALSNDVALPAGKRLHCLIIGNGYKTDVTVMTAVLNMYCRCGDISQGLKTFNSMPIKNLISWNTILSACDHYMYAIQGFDLFKQMHSGGFIPDKATFTSMLSICANQLVLLTLGRALHDHVIQSGFHHKIFVISLLDMYGKCGSLEDAQESFSKMSKESIVAWNAMLSIYAQHGCIKEAIEMVDLMWQEGIGPNNVTFLSLLFAYSHTGMLTEACNSLLYMNMLSRKLSPEQIRCFLDLLMRAGQLEQAMEVLNNMPFDPSAIGWSISLSASRHTVNSKLASQIVEHILEHDPCSSAASIFLRIIDD</sequence>
<keyword evidence="1" id="KW-0677">Repeat</keyword>
<accession>A0A8T2Q3H5</accession>
<dbReference type="InterPro" id="IPR011990">
    <property type="entry name" value="TPR-like_helical_dom_sf"/>
</dbReference>
<feature type="repeat" description="PPR" evidence="2">
    <location>
        <begin position="166"/>
        <end position="200"/>
    </location>
</feature>
<dbReference type="Gene3D" id="1.25.40.10">
    <property type="entry name" value="Tetratricopeptide repeat domain"/>
    <property type="match status" value="6"/>
</dbReference>
<evidence type="ECO:0008006" key="5">
    <source>
        <dbReference type="Google" id="ProtNLM"/>
    </source>
</evidence>
<organism evidence="3 4">
    <name type="scientific">Ceratopteris richardii</name>
    <name type="common">Triangle waterfern</name>
    <dbReference type="NCBI Taxonomy" id="49495"/>
    <lineage>
        <taxon>Eukaryota</taxon>
        <taxon>Viridiplantae</taxon>
        <taxon>Streptophyta</taxon>
        <taxon>Embryophyta</taxon>
        <taxon>Tracheophyta</taxon>
        <taxon>Polypodiopsida</taxon>
        <taxon>Polypodiidae</taxon>
        <taxon>Polypodiales</taxon>
        <taxon>Pteridineae</taxon>
        <taxon>Pteridaceae</taxon>
        <taxon>Parkerioideae</taxon>
        <taxon>Ceratopteris</taxon>
    </lineage>
</organism>
<dbReference type="GO" id="GO:0048731">
    <property type="term" value="P:system development"/>
    <property type="evidence" value="ECO:0007669"/>
    <property type="project" value="UniProtKB-ARBA"/>
</dbReference>
<dbReference type="OMA" id="MHARVIW"/>
<dbReference type="AlphaFoldDB" id="A0A8T2Q3H5"/>
<evidence type="ECO:0000256" key="1">
    <source>
        <dbReference type="ARBA" id="ARBA00022737"/>
    </source>
</evidence>